<evidence type="ECO:0000313" key="3">
    <source>
        <dbReference type="Proteomes" id="UP000246722"/>
    </source>
</evidence>
<dbReference type="Proteomes" id="UP000246722">
    <property type="component" value="Unassembled WGS sequence"/>
</dbReference>
<gene>
    <name evidence="2" type="ORF">CTB96_17135</name>
</gene>
<feature type="transmembrane region" description="Helical" evidence="1">
    <location>
        <begin position="211"/>
        <end position="230"/>
    </location>
</feature>
<accession>A0A317ZPC9</accession>
<evidence type="ECO:0000313" key="2">
    <source>
        <dbReference type="EMBL" id="PXA68341.1"/>
    </source>
</evidence>
<reference evidence="2 3" key="1">
    <citation type="submission" date="2018-05" db="EMBL/GenBank/DDBJ databases">
        <title>Genetic diversity of glacier-inhabiting Cryobacterium bacteria in China and description of Cryobacterium mengkeensis sp. nov. and Arthrobacter glacialis sp. nov.</title>
        <authorList>
            <person name="Liu Q."/>
            <person name="Xin Y.-H."/>
        </authorList>
    </citation>
    <scope>NUCLEOTIDE SEQUENCE [LARGE SCALE GENOMIC DNA]</scope>
    <source>
        <strain evidence="2 3">SK-1</strain>
    </source>
</reference>
<dbReference type="RefSeq" id="WP_110128008.1">
    <property type="nucleotide sequence ID" value="NZ_QHLY01000012.1"/>
</dbReference>
<evidence type="ECO:0008006" key="4">
    <source>
        <dbReference type="Google" id="ProtNLM"/>
    </source>
</evidence>
<dbReference type="AlphaFoldDB" id="A0A317ZPC9"/>
<sequence>MTNQTLFETGPALTPRATRRERFAAATLWLPVLIVSVTATLWYPRLPAMLPIQWDGTGVTSTAPTVVLIGITGTIALVAAVAGLIALAGAAADIRRGLVFAAGCAAGLSTGVWLVSAGLVLVTGTSEPSAGAWPLLGVLAGAYGLIPLALSPRRPVERELHSPTSMPLSASETGAWFTVVKVPVFLWLAGILALMAVAIAALSVVLGGAGAGSTVTVGFVAVLCLGFARLRVTVDRRGLRVVSGLLRVPLRRLPLDQIVSARAEHIRPTEWGGWGYRVLPGRSAIVVSGGPGIVVQRTNGTLFAVTVPEPELPAALLTALAAR</sequence>
<feature type="transmembrane region" description="Helical" evidence="1">
    <location>
        <begin position="63"/>
        <end position="87"/>
    </location>
</feature>
<keyword evidence="1" id="KW-0472">Membrane</keyword>
<organism evidence="2 3">
    <name type="scientific">Cryobacterium arcticum</name>
    <dbReference type="NCBI Taxonomy" id="670052"/>
    <lineage>
        <taxon>Bacteria</taxon>
        <taxon>Bacillati</taxon>
        <taxon>Actinomycetota</taxon>
        <taxon>Actinomycetes</taxon>
        <taxon>Micrococcales</taxon>
        <taxon>Microbacteriaceae</taxon>
        <taxon>Cryobacterium</taxon>
    </lineage>
</organism>
<evidence type="ECO:0000256" key="1">
    <source>
        <dbReference type="SAM" id="Phobius"/>
    </source>
</evidence>
<comment type="caution">
    <text evidence="2">The sequence shown here is derived from an EMBL/GenBank/DDBJ whole genome shotgun (WGS) entry which is preliminary data.</text>
</comment>
<keyword evidence="3" id="KW-1185">Reference proteome</keyword>
<dbReference type="EMBL" id="QHLY01000012">
    <property type="protein sequence ID" value="PXA68341.1"/>
    <property type="molecule type" value="Genomic_DNA"/>
</dbReference>
<proteinExistence type="predicted"/>
<feature type="transmembrane region" description="Helical" evidence="1">
    <location>
        <begin position="130"/>
        <end position="150"/>
    </location>
</feature>
<keyword evidence="1" id="KW-0812">Transmembrane</keyword>
<feature type="transmembrane region" description="Helical" evidence="1">
    <location>
        <begin position="99"/>
        <end position="124"/>
    </location>
</feature>
<feature type="transmembrane region" description="Helical" evidence="1">
    <location>
        <begin position="184"/>
        <end position="205"/>
    </location>
</feature>
<keyword evidence="1" id="KW-1133">Transmembrane helix</keyword>
<feature type="transmembrane region" description="Helical" evidence="1">
    <location>
        <begin position="23"/>
        <end position="43"/>
    </location>
</feature>
<name>A0A317ZPC9_9MICO</name>
<dbReference type="OrthoDB" id="4303577at2"/>
<protein>
    <recommendedName>
        <fullName evidence="4">DUF1648 domain-containing protein</fullName>
    </recommendedName>
</protein>